<dbReference type="GO" id="GO:0005737">
    <property type="term" value="C:cytoplasm"/>
    <property type="evidence" value="ECO:0007669"/>
    <property type="project" value="TreeGrafter"/>
</dbReference>
<dbReference type="PANTHER" id="PTHR16453:SF9">
    <property type="entry name" value="GATOR COMPLEX PROTEIN MIOS"/>
    <property type="match status" value="1"/>
</dbReference>
<dbReference type="Pfam" id="PF17034">
    <property type="entry name" value="zinc_ribbon_16"/>
    <property type="match status" value="1"/>
</dbReference>
<keyword evidence="3" id="KW-0677">Repeat</keyword>
<evidence type="ECO:0000259" key="5">
    <source>
        <dbReference type="Pfam" id="PF21719"/>
    </source>
</evidence>
<dbReference type="AlphaFoldDB" id="A0AAV8VUC4"/>
<dbReference type="InterPro" id="IPR015943">
    <property type="entry name" value="WD40/YVTN_repeat-like_dom_sf"/>
</dbReference>
<dbReference type="Pfam" id="PF21720">
    <property type="entry name" value="MIOS_WD40"/>
    <property type="match status" value="1"/>
</dbReference>
<organism evidence="6 7">
    <name type="scientific">Exocentrus adspersus</name>
    <dbReference type="NCBI Taxonomy" id="1586481"/>
    <lineage>
        <taxon>Eukaryota</taxon>
        <taxon>Metazoa</taxon>
        <taxon>Ecdysozoa</taxon>
        <taxon>Arthropoda</taxon>
        <taxon>Hexapoda</taxon>
        <taxon>Insecta</taxon>
        <taxon>Pterygota</taxon>
        <taxon>Neoptera</taxon>
        <taxon>Endopterygota</taxon>
        <taxon>Coleoptera</taxon>
        <taxon>Polyphaga</taxon>
        <taxon>Cucujiformia</taxon>
        <taxon>Chrysomeloidea</taxon>
        <taxon>Cerambycidae</taxon>
        <taxon>Lamiinae</taxon>
        <taxon>Acanthocinini</taxon>
        <taxon>Exocentrus</taxon>
    </lineage>
</organism>
<dbReference type="PANTHER" id="PTHR16453">
    <property type="entry name" value="WD40 DOMAIN-CONTAINING PROTEIN MIO FAMILY MEMBER"/>
    <property type="match status" value="1"/>
</dbReference>
<feature type="domain" description="MIOS-like alpha-solenoid" evidence="5">
    <location>
        <begin position="384"/>
        <end position="614"/>
    </location>
</feature>
<dbReference type="CDD" id="cd16691">
    <property type="entry name" value="mRING-H2-C3H3C2_Mio"/>
    <property type="match status" value="1"/>
</dbReference>
<sequence length="842" mass="94567">MAGKLEIQWSPISNKFITWGSEICLYEVQPARETSAHVFSISNTHCAQLLATNTNHRYMRSVDIYPKSENDLLLAIGLTNGRVALSTFGPSEYDTRGFPGKELVPKHPRQCNAVLFNRNDSYLIATGLDKFRSDSSVLIWDISKFSNSDSNNSGRLAVNTMAPAVELVKPVAEFGMSELANSLAWFHGSSRLLACGMNLKNIKIYDMRDPNKMINSTVTKAVYGISINYHEDRHLASFFDNMIYLWDLRNFEKPIQTLPHAKPLVKIEWCPTRSSVLASLQKDSSVINLYDIQHTVVGNEEVEPTVMERVVVPGSPHNITSFSWHSNDENRLLTIAVSGTIKDYIVFDRSTVNWTPTSCIVWSKGRKTLRYINDDFLNDVSTRMKEGARTRYGLQEDFYKNAKLVNNNEILSNVWNWLHLSAKLVDDGVIRGTSCRHPGVISIISKMDLNTTKSETVTLSWAELGNPSCQGCAKYYRHEERDKILHLCSWPLDRDLPSLTKFLEQLEKEGAYTRAAAIAVFNLAVQLAIDLLSKAPDTADFGSSLNVVAMALAGFSDDATSVWKQFCSNSKNKLTDPYLKAMFAFLTAENYNYDSVLTESGVAVDDRVAFACMFLSDGKLLEYLKWLSEKLCDEGNLDGLLLTGNTSDGLKLLQKYLDSTGDIQSTALIALRGFHADLGTQVVKDWIENYKYLLDTWKMFYERADFDIMLAQFKPNEKPPRQVYISCSFCGKSISAYMAALNRGRGQFQRMAGTANKLSSCPNCRKPLPRCSICLMHMGTTTTGEMDGSKSVSFDNWFTWCQSCRHGGHSGHMTQWFKEHQECPVTGCSCRCFAINAIASKT</sequence>
<evidence type="ECO:0000256" key="1">
    <source>
        <dbReference type="ARBA" id="ARBA00009713"/>
    </source>
</evidence>
<dbReference type="GO" id="GO:1904263">
    <property type="term" value="P:positive regulation of TORC1 signaling"/>
    <property type="evidence" value="ECO:0007669"/>
    <property type="project" value="TreeGrafter"/>
</dbReference>
<dbReference type="InterPro" id="IPR049092">
    <property type="entry name" value="MIOS_a-sol"/>
</dbReference>
<dbReference type="GO" id="GO:0034198">
    <property type="term" value="P:cellular response to amino acid starvation"/>
    <property type="evidence" value="ECO:0007669"/>
    <property type="project" value="TreeGrafter"/>
</dbReference>
<evidence type="ECO:0000313" key="6">
    <source>
        <dbReference type="EMBL" id="KAJ8917755.1"/>
    </source>
</evidence>
<accession>A0AAV8VUC4</accession>
<gene>
    <name evidence="6" type="ORF">NQ315_005206</name>
</gene>
<dbReference type="Pfam" id="PF21719">
    <property type="entry name" value="MIOS_a-sol"/>
    <property type="match status" value="1"/>
</dbReference>
<feature type="domain" description="GATOR2 complex protein MIO zinc-ribbon like" evidence="4">
    <location>
        <begin position="727"/>
        <end position="832"/>
    </location>
</feature>
<evidence type="ECO:0000256" key="3">
    <source>
        <dbReference type="ARBA" id="ARBA00022737"/>
    </source>
</evidence>
<protein>
    <recommendedName>
        <fullName evidence="8">WD repeat protein mio zinc-ribbon like domain-containing protein</fullName>
    </recommendedName>
</protein>
<dbReference type="SMART" id="SM00320">
    <property type="entry name" value="WD40"/>
    <property type="match status" value="5"/>
</dbReference>
<dbReference type="SUPFAM" id="SSF50978">
    <property type="entry name" value="WD40 repeat-like"/>
    <property type="match status" value="1"/>
</dbReference>
<keyword evidence="7" id="KW-1185">Reference proteome</keyword>
<dbReference type="InterPro" id="IPR037593">
    <property type="entry name" value="MIOS/Sea4"/>
</dbReference>
<comment type="similarity">
    <text evidence="1">Belongs to the WD repeat mio family.</text>
</comment>
<dbReference type="InterPro" id="IPR031488">
    <property type="entry name" value="Zn_ribbon_mio"/>
</dbReference>
<proteinExistence type="inferred from homology"/>
<reference evidence="6 7" key="1">
    <citation type="journal article" date="2023" name="Insect Mol. Biol.">
        <title>Genome sequencing provides insights into the evolution of gene families encoding plant cell wall-degrading enzymes in longhorned beetles.</title>
        <authorList>
            <person name="Shin N.R."/>
            <person name="Okamura Y."/>
            <person name="Kirsch R."/>
            <person name="Pauchet Y."/>
        </authorList>
    </citation>
    <scope>NUCLEOTIDE SEQUENCE [LARGE SCALE GENOMIC DNA]</scope>
    <source>
        <strain evidence="6">EAD_L_NR</strain>
    </source>
</reference>
<name>A0AAV8VUC4_9CUCU</name>
<dbReference type="Gene3D" id="2.130.10.10">
    <property type="entry name" value="YVTN repeat-like/Quinoprotein amine dehydrogenase"/>
    <property type="match status" value="1"/>
</dbReference>
<comment type="caution">
    <text evidence="6">The sequence shown here is derived from an EMBL/GenBank/DDBJ whole genome shotgun (WGS) entry which is preliminary data.</text>
</comment>
<dbReference type="InterPro" id="IPR036322">
    <property type="entry name" value="WD40_repeat_dom_sf"/>
</dbReference>
<evidence type="ECO:0000259" key="4">
    <source>
        <dbReference type="Pfam" id="PF17034"/>
    </source>
</evidence>
<evidence type="ECO:0000256" key="2">
    <source>
        <dbReference type="ARBA" id="ARBA00022574"/>
    </source>
</evidence>
<evidence type="ECO:0008006" key="8">
    <source>
        <dbReference type="Google" id="ProtNLM"/>
    </source>
</evidence>
<dbReference type="Proteomes" id="UP001159042">
    <property type="component" value="Unassembled WGS sequence"/>
</dbReference>
<keyword evidence="2" id="KW-0853">WD repeat</keyword>
<evidence type="ECO:0000313" key="7">
    <source>
        <dbReference type="Proteomes" id="UP001159042"/>
    </source>
</evidence>
<dbReference type="EMBL" id="JANEYG010000031">
    <property type="protein sequence ID" value="KAJ8917755.1"/>
    <property type="molecule type" value="Genomic_DNA"/>
</dbReference>
<dbReference type="InterPro" id="IPR001680">
    <property type="entry name" value="WD40_rpt"/>
</dbReference>